<gene>
    <name evidence="2" type="ORF">MIZ03_3962</name>
</gene>
<organism evidence="2 3">
    <name type="scientific">Rhodoferax lithotrophicus</name>
    <dbReference type="NCBI Taxonomy" id="2798804"/>
    <lineage>
        <taxon>Bacteria</taxon>
        <taxon>Pseudomonadati</taxon>
        <taxon>Pseudomonadota</taxon>
        <taxon>Betaproteobacteria</taxon>
        <taxon>Burkholderiales</taxon>
        <taxon>Comamonadaceae</taxon>
        <taxon>Rhodoferax</taxon>
    </lineage>
</organism>
<dbReference type="RefSeq" id="WP_223904943.1">
    <property type="nucleotide sequence ID" value="NZ_AP024238.1"/>
</dbReference>
<name>A0ABM7MRR9_9BURK</name>
<reference evidence="2 3" key="1">
    <citation type="journal article" date="2021" name="Microbiol. Spectr.">
        <title>A Single Bacterium Capable of Oxidation and Reduction of Iron at Circumneutral pH.</title>
        <authorList>
            <person name="Kato S."/>
            <person name="Ohkuma M."/>
        </authorList>
    </citation>
    <scope>NUCLEOTIDE SEQUENCE [LARGE SCALE GENOMIC DNA]</scope>
    <source>
        <strain evidence="2 3">MIZ03</strain>
    </source>
</reference>
<proteinExistence type="predicted"/>
<evidence type="ECO:0000256" key="1">
    <source>
        <dbReference type="SAM" id="MobiDB-lite"/>
    </source>
</evidence>
<evidence type="ECO:0000313" key="2">
    <source>
        <dbReference type="EMBL" id="BCO29051.1"/>
    </source>
</evidence>
<feature type="region of interest" description="Disordered" evidence="1">
    <location>
        <begin position="207"/>
        <end position="238"/>
    </location>
</feature>
<accession>A0ABM7MRR9</accession>
<sequence length="238" mass="27137">MNSNQTFTDFYNYPYQTSTYDDRMADAQRYSAKRNLNGLTNLINRLFDYHSRMLVVRIDLCYQPGYSEFLQIEDVQRHLKQLIGDRRCNPVIFHGLVGYAWGLEYGAYGGGYHFHFLALFDGSVRREDIGIGMSIANLWTNITGGLGRCYISNCDKDKLSVQGCLGIGMIHRDDIQLRKNLIERVAAYITKRCSEFEIDTANTASGDFRTFGKSQMPPPLDPNVSRRGRPPVSRGYGL</sequence>
<evidence type="ECO:0008006" key="4">
    <source>
        <dbReference type="Google" id="ProtNLM"/>
    </source>
</evidence>
<evidence type="ECO:0000313" key="3">
    <source>
        <dbReference type="Proteomes" id="UP000824366"/>
    </source>
</evidence>
<keyword evidence="3" id="KW-1185">Reference proteome</keyword>
<protein>
    <recommendedName>
        <fullName evidence="4">Inovirus Gp2 family protein</fullName>
    </recommendedName>
</protein>
<dbReference type="Proteomes" id="UP000824366">
    <property type="component" value="Chromosome"/>
</dbReference>
<dbReference type="EMBL" id="AP024238">
    <property type="protein sequence ID" value="BCO29051.1"/>
    <property type="molecule type" value="Genomic_DNA"/>
</dbReference>